<dbReference type="AlphaFoldDB" id="A0A1Y6E6B0"/>
<dbReference type="Proteomes" id="UP000194450">
    <property type="component" value="Unassembled WGS sequence"/>
</dbReference>
<dbReference type="InterPro" id="IPR020569">
    <property type="entry name" value="UPF0029_Impact_CS"/>
</dbReference>
<dbReference type="InterPro" id="IPR015269">
    <property type="entry name" value="UPF0029_Impact_C"/>
</dbReference>
<accession>A0A1Y6E6B0</accession>
<evidence type="ECO:0000313" key="5">
    <source>
        <dbReference type="Proteomes" id="UP000194450"/>
    </source>
</evidence>
<sequence>MAGYRIPQTTIAHELLVKGSRFIAVVGHTPSVAARRQFVQEAQQSWPQASHYCLAAITGAPNHEQSYAMSDDGEPSGTAGRPMLQVLMKQEVGEVTAVVVRYFGGTKLGTGGLQRAYSQVVVEAMQLLQTTVKVLRNEYILCFDYADQAAVDYAMGQFDAKLGTAEYLQQVKLTLELEPEKVDAFNQVLHGQTQGRVTLQPQED</sequence>
<evidence type="ECO:0000259" key="2">
    <source>
        <dbReference type="Pfam" id="PF01205"/>
    </source>
</evidence>
<feature type="domain" description="Impact N-terminal" evidence="2">
    <location>
        <begin position="18"/>
        <end position="124"/>
    </location>
</feature>
<dbReference type="OrthoDB" id="9813771at2"/>
<dbReference type="InterPro" id="IPR015796">
    <property type="entry name" value="Impact_YigZ-like"/>
</dbReference>
<dbReference type="InterPro" id="IPR036956">
    <property type="entry name" value="Impact_N_sf"/>
</dbReference>
<name>A0A1Y6E6B0_9GAMM</name>
<evidence type="ECO:0000259" key="3">
    <source>
        <dbReference type="Pfam" id="PF09186"/>
    </source>
</evidence>
<dbReference type="GO" id="GO:0017111">
    <property type="term" value="F:ribonucleoside triphosphate phosphatase activity"/>
    <property type="evidence" value="ECO:0007669"/>
    <property type="project" value="UniProtKB-ARBA"/>
</dbReference>
<evidence type="ECO:0000313" key="4">
    <source>
        <dbReference type="EMBL" id="SMQ58268.1"/>
    </source>
</evidence>
<dbReference type="RefSeq" id="WP_086433297.1">
    <property type="nucleotide sequence ID" value="NZ_FXWH01000001.1"/>
</dbReference>
<dbReference type="GO" id="GO:0006446">
    <property type="term" value="P:regulation of translational initiation"/>
    <property type="evidence" value="ECO:0007669"/>
    <property type="project" value="TreeGrafter"/>
</dbReference>
<comment type="similarity">
    <text evidence="1">Belongs to the IMPACT family.</text>
</comment>
<dbReference type="GO" id="GO:0005737">
    <property type="term" value="C:cytoplasm"/>
    <property type="evidence" value="ECO:0007669"/>
    <property type="project" value="TreeGrafter"/>
</dbReference>
<dbReference type="Pfam" id="PF09186">
    <property type="entry name" value="DUF1949"/>
    <property type="match status" value="1"/>
</dbReference>
<gene>
    <name evidence="4" type="ORF">SAMN06297229_0087</name>
</gene>
<dbReference type="InterPro" id="IPR001498">
    <property type="entry name" value="Impact_N"/>
</dbReference>
<dbReference type="SUPFAM" id="SSF54211">
    <property type="entry name" value="Ribosomal protein S5 domain 2-like"/>
    <property type="match status" value="1"/>
</dbReference>
<dbReference type="Gene3D" id="3.30.70.240">
    <property type="match status" value="1"/>
</dbReference>
<organism evidence="4 5">
    <name type="scientific">Pseudidiomarina planktonica</name>
    <dbReference type="NCBI Taxonomy" id="1323738"/>
    <lineage>
        <taxon>Bacteria</taxon>
        <taxon>Pseudomonadati</taxon>
        <taxon>Pseudomonadota</taxon>
        <taxon>Gammaproteobacteria</taxon>
        <taxon>Alteromonadales</taxon>
        <taxon>Idiomarinaceae</taxon>
        <taxon>Pseudidiomarina</taxon>
    </lineage>
</organism>
<dbReference type="InterPro" id="IPR020568">
    <property type="entry name" value="Ribosomal_Su5_D2-typ_SF"/>
</dbReference>
<dbReference type="Gene3D" id="3.30.230.30">
    <property type="entry name" value="Impact, N-terminal domain"/>
    <property type="match status" value="1"/>
</dbReference>
<dbReference type="InterPro" id="IPR035647">
    <property type="entry name" value="EFG_III/V"/>
</dbReference>
<evidence type="ECO:0000256" key="1">
    <source>
        <dbReference type="ARBA" id="ARBA00007665"/>
    </source>
</evidence>
<dbReference type="PROSITE" id="PS00910">
    <property type="entry name" value="UPF0029"/>
    <property type="match status" value="1"/>
</dbReference>
<dbReference type="EMBL" id="FXWH01000001">
    <property type="protein sequence ID" value="SMQ58268.1"/>
    <property type="molecule type" value="Genomic_DNA"/>
</dbReference>
<dbReference type="GO" id="GO:0043168">
    <property type="term" value="F:anion binding"/>
    <property type="evidence" value="ECO:0007669"/>
    <property type="project" value="UniProtKB-ARBA"/>
</dbReference>
<feature type="domain" description="UPF0029" evidence="3">
    <location>
        <begin position="143"/>
        <end position="196"/>
    </location>
</feature>
<dbReference type="SUPFAM" id="SSF54980">
    <property type="entry name" value="EF-G C-terminal domain-like"/>
    <property type="match status" value="1"/>
</dbReference>
<reference evidence="5" key="1">
    <citation type="submission" date="2017-04" db="EMBL/GenBank/DDBJ databases">
        <authorList>
            <person name="Varghese N."/>
            <person name="Submissions S."/>
        </authorList>
    </citation>
    <scope>NUCLEOTIDE SEQUENCE [LARGE SCALE GENOMIC DNA]</scope>
</reference>
<protein>
    <submittedName>
        <fullName evidence="4">Uncharacterized protein, YigZ family</fullName>
    </submittedName>
</protein>
<dbReference type="NCBIfam" id="TIGR00257">
    <property type="entry name" value="IMPACT_YIGZ"/>
    <property type="match status" value="1"/>
</dbReference>
<keyword evidence="5" id="KW-1185">Reference proteome</keyword>
<dbReference type="PANTHER" id="PTHR16301">
    <property type="entry name" value="IMPACT-RELATED"/>
    <property type="match status" value="1"/>
</dbReference>
<dbReference type="InterPro" id="IPR023582">
    <property type="entry name" value="Impact"/>
</dbReference>
<proteinExistence type="inferred from homology"/>
<dbReference type="GO" id="GO:0032561">
    <property type="term" value="F:guanyl ribonucleotide binding"/>
    <property type="evidence" value="ECO:0007669"/>
    <property type="project" value="UniProtKB-ARBA"/>
</dbReference>
<dbReference type="PANTHER" id="PTHR16301:SF20">
    <property type="entry name" value="IMPACT FAMILY MEMBER YIGZ"/>
    <property type="match status" value="1"/>
</dbReference>
<dbReference type="Pfam" id="PF01205">
    <property type="entry name" value="Impact_N"/>
    <property type="match status" value="1"/>
</dbReference>